<dbReference type="GO" id="GO:0000287">
    <property type="term" value="F:magnesium ion binding"/>
    <property type="evidence" value="ECO:0007669"/>
    <property type="project" value="UniProtKB-ARBA"/>
</dbReference>
<dbReference type="NCBIfam" id="TIGR01484">
    <property type="entry name" value="HAD-SF-IIB"/>
    <property type="match status" value="1"/>
</dbReference>
<gene>
    <name evidence="6" type="ORF">ThidrDRAFT_0634</name>
</gene>
<evidence type="ECO:0000256" key="3">
    <source>
        <dbReference type="ARBA" id="ARBA00022801"/>
    </source>
</evidence>
<dbReference type="InterPro" id="IPR000150">
    <property type="entry name" value="Cof"/>
</dbReference>
<comment type="similarity">
    <text evidence="5">Belongs to the HAD-like hydrolase superfamily. Cof family.</text>
</comment>
<comment type="caution">
    <text evidence="6">The sequence shown here is derived from an EMBL/GenBank/DDBJ whole genome shotgun (WGS) entry which is preliminary data.</text>
</comment>
<evidence type="ECO:0000313" key="7">
    <source>
        <dbReference type="Proteomes" id="UP000004200"/>
    </source>
</evidence>
<sequence length="286" mass="31645">MSDLSALGGAQSTVRFHSCPYRLVVCDLDGTLLNDDHRLGEHSRAVLNTLQDRGVQVLLASGRHYLDLQRIAEQLGSQGALISSNGALAHDSQGQMTHCHPIVPDCLDFLLRDPVFGRAHVNLYRVDGWLVETPKPLLLRYHQDSGFAYRMTDFATLDESPVLKVFYYAEDPDYLQDLEHRILDRHGDQLDTTYALPVVLEVMAKGVSKGEALADMVQRLGLNAAEVIAFGDGRNDLEMLRYAGKGVLMANADPRLKEALPDLEVIGSNAEESVATYLRTLFGLQV</sequence>
<dbReference type="SUPFAM" id="SSF56784">
    <property type="entry name" value="HAD-like"/>
    <property type="match status" value="1"/>
</dbReference>
<dbReference type="eggNOG" id="COG0561">
    <property type="taxonomic scope" value="Bacteria"/>
</dbReference>
<dbReference type="SFLD" id="SFLDS00003">
    <property type="entry name" value="Haloacid_Dehalogenase"/>
    <property type="match status" value="1"/>
</dbReference>
<proteinExistence type="inferred from homology"/>
<evidence type="ECO:0000256" key="2">
    <source>
        <dbReference type="ARBA" id="ARBA00022723"/>
    </source>
</evidence>
<dbReference type="STRING" id="765913.ThidrDRAFT_0634"/>
<protein>
    <submittedName>
        <fullName evidence="6">Cof-like hydrolase</fullName>
    </submittedName>
</protein>
<dbReference type="PROSITE" id="PS01228">
    <property type="entry name" value="COF_1"/>
    <property type="match status" value="1"/>
</dbReference>
<dbReference type="OrthoDB" id="5498330at2"/>
<name>G2DX73_9GAMM</name>
<evidence type="ECO:0000256" key="5">
    <source>
        <dbReference type="ARBA" id="ARBA00034778"/>
    </source>
</evidence>
<dbReference type="PANTHER" id="PTHR47267:SF4">
    <property type="entry name" value="PYRIDOXAL PHOSPHATE PHOSPHATASE YIGL"/>
    <property type="match status" value="1"/>
</dbReference>
<dbReference type="Gene3D" id="3.30.1240.10">
    <property type="match status" value="1"/>
</dbReference>
<dbReference type="SFLD" id="SFLDG01140">
    <property type="entry name" value="C2.B:_Phosphomannomutase_and_P"/>
    <property type="match status" value="1"/>
</dbReference>
<dbReference type="NCBIfam" id="TIGR00099">
    <property type="entry name" value="Cof-subfamily"/>
    <property type="match status" value="1"/>
</dbReference>
<keyword evidence="4" id="KW-0460">Magnesium</keyword>
<dbReference type="RefSeq" id="WP_007039350.1">
    <property type="nucleotide sequence ID" value="NZ_AFWT01000003.1"/>
</dbReference>
<accession>G2DX73</accession>
<comment type="cofactor">
    <cofactor evidence="1">
        <name>Mg(2+)</name>
        <dbReference type="ChEBI" id="CHEBI:18420"/>
    </cofactor>
</comment>
<keyword evidence="3 6" id="KW-0378">Hydrolase</keyword>
<dbReference type="Proteomes" id="UP000004200">
    <property type="component" value="Unassembled WGS sequence"/>
</dbReference>
<evidence type="ECO:0000256" key="1">
    <source>
        <dbReference type="ARBA" id="ARBA00001946"/>
    </source>
</evidence>
<dbReference type="InterPro" id="IPR006379">
    <property type="entry name" value="HAD-SF_hydro_IIB"/>
</dbReference>
<dbReference type="PANTHER" id="PTHR47267">
    <property type="match status" value="1"/>
</dbReference>
<dbReference type="EMBL" id="AFWT01000003">
    <property type="protein sequence ID" value="EGV33427.1"/>
    <property type="molecule type" value="Genomic_DNA"/>
</dbReference>
<dbReference type="Pfam" id="PF08282">
    <property type="entry name" value="Hydrolase_3"/>
    <property type="match status" value="1"/>
</dbReference>
<keyword evidence="7" id="KW-1185">Reference proteome</keyword>
<dbReference type="InterPro" id="IPR023214">
    <property type="entry name" value="HAD_sf"/>
</dbReference>
<evidence type="ECO:0000313" key="6">
    <source>
        <dbReference type="EMBL" id="EGV33427.1"/>
    </source>
</evidence>
<dbReference type="GO" id="GO:0016791">
    <property type="term" value="F:phosphatase activity"/>
    <property type="evidence" value="ECO:0007669"/>
    <property type="project" value="UniProtKB-ARBA"/>
</dbReference>
<dbReference type="PROSITE" id="PS01229">
    <property type="entry name" value="COF_2"/>
    <property type="match status" value="1"/>
</dbReference>
<dbReference type="Gene3D" id="3.40.50.1000">
    <property type="entry name" value="HAD superfamily/HAD-like"/>
    <property type="match status" value="1"/>
</dbReference>
<organism evidence="6 7">
    <name type="scientific">Thiorhodococcus drewsii AZ1</name>
    <dbReference type="NCBI Taxonomy" id="765913"/>
    <lineage>
        <taxon>Bacteria</taxon>
        <taxon>Pseudomonadati</taxon>
        <taxon>Pseudomonadota</taxon>
        <taxon>Gammaproteobacteria</taxon>
        <taxon>Chromatiales</taxon>
        <taxon>Chromatiaceae</taxon>
        <taxon>Thiorhodococcus</taxon>
    </lineage>
</organism>
<dbReference type="CDD" id="cd07516">
    <property type="entry name" value="HAD_Pase"/>
    <property type="match status" value="1"/>
</dbReference>
<reference evidence="6 7" key="1">
    <citation type="submission" date="2011-06" db="EMBL/GenBank/DDBJ databases">
        <title>The draft genome of Thiorhodococcus drewsii AZ1.</title>
        <authorList>
            <consortium name="US DOE Joint Genome Institute (JGI-PGF)"/>
            <person name="Lucas S."/>
            <person name="Han J."/>
            <person name="Lapidus A."/>
            <person name="Cheng J.-F."/>
            <person name="Goodwin L."/>
            <person name="Pitluck S."/>
            <person name="Peters L."/>
            <person name="Land M.L."/>
            <person name="Hauser L."/>
            <person name="Vogl K."/>
            <person name="Liu Z."/>
            <person name="Imhoff J."/>
            <person name="Thiel V."/>
            <person name="Frigaard N.-U."/>
            <person name="Bryant D.A."/>
            <person name="Woyke T.J."/>
        </authorList>
    </citation>
    <scope>NUCLEOTIDE SEQUENCE [LARGE SCALE GENOMIC DNA]</scope>
    <source>
        <strain evidence="6 7">AZ1</strain>
    </source>
</reference>
<evidence type="ECO:0000256" key="4">
    <source>
        <dbReference type="ARBA" id="ARBA00022842"/>
    </source>
</evidence>
<dbReference type="AlphaFoldDB" id="G2DX73"/>
<dbReference type="InterPro" id="IPR036412">
    <property type="entry name" value="HAD-like_sf"/>
</dbReference>
<keyword evidence="2" id="KW-0479">Metal-binding</keyword>